<organism evidence="1">
    <name type="scientific">Billgrantia gudaonensis</name>
    <dbReference type="NCBI Taxonomy" id="376427"/>
    <lineage>
        <taxon>Bacteria</taxon>
        <taxon>Pseudomonadati</taxon>
        <taxon>Pseudomonadota</taxon>
        <taxon>Gammaproteobacteria</taxon>
        <taxon>Oceanospirillales</taxon>
        <taxon>Halomonadaceae</taxon>
        <taxon>Billgrantia</taxon>
    </lineage>
</organism>
<accession>A0A432JJT8</accession>
<evidence type="ECO:0000313" key="1">
    <source>
        <dbReference type="EMBL" id="RUA22857.1"/>
    </source>
</evidence>
<gene>
    <name evidence="1" type="ORF">DSL92_03175</name>
</gene>
<proteinExistence type="predicted"/>
<comment type="caution">
    <text evidence="1">The sequence shown here is derived from an EMBL/GenBank/DDBJ whole genome shotgun (WGS) entry which is preliminary data.</text>
</comment>
<dbReference type="EMBL" id="RXHI01000008">
    <property type="protein sequence ID" value="RUA22857.1"/>
    <property type="molecule type" value="Genomic_DNA"/>
</dbReference>
<sequence>MATLPGLYAAGTASAARLAQSAWSGGSLGKSVDESACQALLSPLSPRAPRALALLEGRFTHALPLAALPMACHDCRWGVELTIRVANSGCRQTACGRILRLRRRELAGRHRRILLSDSTCRALSTCGRCRGSILVASVTCVWKPSMAKEGRSLR</sequence>
<dbReference type="AlphaFoldDB" id="A0A432JJT8"/>
<protein>
    <submittedName>
        <fullName evidence="1">Uncharacterized protein</fullName>
    </submittedName>
</protein>
<name>A0A432JJT8_9GAMM</name>
<reference evidence="1" key="1">
    <citation type="submission" date="2018-12" db="EMBL/GenBank/DDBJ databases">
        <authorList>
            <person name="Jadhav K."/>
            <person name="Kushwaha B."/>
            <person name="Jadhav I."/>
        </authorList>
    </citation>
    <scope>NUCLEOTIDE SEQUENCE [LARGE SCALE GENOMIC DNA]</scope>
    <source>
        <strain evidence="1">SBS 10</strain>
    </source>
</reference>